<name>A0A383CTR3_9ZZZZ</name>
<feature type="non-terminal residue" evidence="3">
    <location>
        <position position="1"/>
    </location>
</feature>
<dbReference type="Pfam" id="PF07635">
    <property type="entry name" value="PSCyt1"/>
    <property type="match status" value="1"/>
</dbReference>
<dbReference type="AlphaFoldDB" id="A0A383CTR3"/>
<evidence type="ECO:0000313" key="3">
    <source>
        <dbReference type="EMBL" id="SVE35464.1"/>
    </source>
</evidence>
<evidence type="ECO:0000259" key="2">
    <source>
        <dbReference type="Pfam" id="PF07635"/>
    </source>
</evidence>
<sequence length="216" mass="24089">VRKLSLSTVTAFLGLVGFTVAADLVVELPAKHFALIESYCLDCHDGETQKGKVNLEALPFKVNTLEQAELWQKVLNAMNAGEMPPENKRQPKNEEKADFLDDLAQTMVLARKKLSDSGGKITMRRLNRREYRNTIESLTGVSLNVESLPSDGGTGTFDTVGASQFISSDQFEQYLKLGRTAIDEAFVRHSTLEKPTKVFRMEPEESVNPKNLEIIK</sequence>
<dbReference type="Pfam" id="PF07626">
    <property type="entry name" value="PSD3"/>
    <property type="match status" value="1"/>
</dbReference>
<gene>
    <name evidence="3" type="ORF">METZ01_LOCUS488318</name>
</gene>
<evidence type="ECO:0000259" key="1">
    <source>
        <dbReference type="Pfam" id="PF07626"/>
    </source>
</evidence>
<evidence type="ECO:0008006" key="4">
    <source>
        <dbReference type="Google" id="ProtNLM"/>
    </source>
</evidence>
<feature type="domain" description="Cytochrome C Planctomycete-type" evidence="2">
    <location>
        <begin position="40"/>
        <end position="86"/>
    </location>
</feature>
<reference evidence="3" key="1">
    <citation type="submission" date="2018-05" db="EMBL/GenBank/DDBJ databases">
        <authorList>
            <person name="Lanie J.A."/>
            <person name="Ng W.-L."/>
            <person name="Kazmierczak K.M."/>
            <person name="Andrzejewski T.M."/>
            <person name="Davidsen T.M."/>
            <person name="Wayne K.J."/>
            <person name="Tettelin H."/>
            <person name="Glass J.I."/>
            <person name="Rusch D."/>
            <person name="Podicherti R."/>
            <person name="Tsui H.-C.T."/>
            <person name="Winkler M.E."/>
        </authorList>
    </citation>
    <scope>NUCLEOTIDE SEQUENCE</scope>
</reference>
<protein>
    <recommendedName>
        <fullName evidence="4">DUF1587 domain-containing protein</fullName>
    </recommendedName>
</protein>
<feature type="non-terminal residue" evidence="3">
    <location>
        <position position="216"/>
    </location>
</feature>
<dbReference type="InterPro" id="IPR013036">
    <property type="entry name" value="DUF1587"/>
</dbReference>
<dbReference type="EMBL" id="UINC01211530">
    <property type="protein sequence ID" value="SVE35464.1"/>
    <property type="molecule type" value="Genomic_DNA"/>
</dbReference>
<accession>A0A383CTR3</accession>
<dbReference type="InterPro" id="IPR011429">
    <property type="entry name" value="Cyt_c_Planctomycete-type"/>
</dbReference>
<proteinExistence type="predicted"/>
<feature type="domain" description="DUF1587" evidence="1">
    <location>
        <begin position="124"/>
        <end position="186"/>
    </location>
</feature>
<organism evidence="3">
    <name type="scientific">marine metagenome</name>
    <dbReference type="NCBI Taxonomy" id="408172"/>
    <lineage>
        <taxon>unclassified sequences</taxon>
        <taxon>metagenomes</taxon>
        <taxon>ecological metagenomes</taxon>
    </lineage>
</organism>